<name>A0ABR2BKD1_9ROSI</name>
<reference evidence="2 3" key="1">
    <citation type="journal article" date="2024" name="G3 (Bethesda)">
        <title>Genome assembly of Hibiscus sabdariffa L. provides insights into metabolisms of medicinal natural products.</title>
        <authorList>
            <person name="Kim T."/>
        </authorList>
    </citation>
    <scope>NUCLEOTIDE SEQUENCE [LARGE SCALE GENOMIC DNA]</scope>
    <source>
        <strain evidence="2">TK-2024</strain>
        <tissue evidence="2">Old leaves</tissue>
    </source>
</reference>
<gene>
    <name evidence="2" type="ORF">V6N12_017911</name>
</gene>
<organism evidence="2 3">
    <name type="scientific">Hibiscus sabdariffa</name>
    <name type="common">roselle</name>
    <dbReference type="NCBI Taxonomy" id="183260"/>
    <lineage>
        <taxon>Eukaryota</taxon>
        <taxon>Viridiplantae</taxon>
        <taxon>Streptophyta</taxon>
        <taxon>Embryophyta</taxon>
        <taxon>Tracheophyta</taxon>
        <taxon>Spermatophyta</taxon>
        <taxon>Magnoliopsida</taxon>
        <taxon>eudicotyledons</taxon>
        <taxon>Gunneridae</taxon>
        <taxon>Pentapetalae</taxon>
        <taxon>rosids</taxon>
        <taxon>malvids</taxon>
        <taxon>Malvales</taxon>
        <taxon>Malvaceae</taxon>
        <taxon>Malvoideae</taxon>
        <taxon>Hibiscus</taxon>
    </lineage>
</organism>
<evidence type="ECO:0000313" key="2">
    <source>
        <dbReference type="EMBL" id="KAK8507618.1"/>
    </source>
</evidence>
<dbReference type="Proteomes" id="UP001472677">
    <property type="component" value="Unassembled WGS sequence"/>
</dbReference>
<dbReference type="EMBL" id="JBBPBM010000107">
    <property type="protein sequence ID" value="KAK8507618.1"/>
    <property type="molecule type" value="Genomic_DNA"/>
</dbReference>
<feature type="region of interest" description="Disordered" evidence="1">
    <location>
        <begin position="29"/>
        <end position="48"/>
    </location>
</feature>
<protein>
    <submittedName>
        <fullName evidence="2">Uncharacterized protein</fullName>
    </submittedName>
</protein>
<proteinExistence type="predicted"/>
<accession>A0ABR2BKD1</accession>
<evidence type="ECO:0000313" key="3">
    <source>
        <dbReference type="Proteomes" id="UP001472677"/>
    </source>
</evidence>
<keyword evidence="3" id="KW-1185">Reference proteome</keyword>
<comment type="caution">
    <text evidence="2">The sequence shown here is derived from an EMBL/GenBank/DDBJ whole genome shotgun (WGS) entry which is preliminary data.</text>
</comment>
<sequence>MGLSKSFRDPILDFSSDGSMLIYNDGTAKGDCNSGDGGSSDAGRPKEYADGFDPACDVLLPAGGRKVGFPTRAGEGQTLGLGGLPGFVYATVSQD</sequence>
<evidence type="ECO:0000256" key="1">
    <source>
        <dbReference type="SAM" id="MobiDB-lite"/>
    </source>
</evidence>